<sequence length="487" mass="53511">MNKKIVWKMVASFAAVLLLFTAILGTVFVSMFRQHTIAINRSSMEKRAVSIAETLALYENGEGVAPQFRMGMGMGMGNHAMAGYGAYLRFLDQVAMATVWIIDDDRNLISASHYGVTSKEELPVNAEKIISRVLEGEITYGEEFSGLLNAPTLTVGVPIRTADGISGAVLLHSPVSGVNEAVLQGLSALGAGAVIALVLAGMAAVWLSYRFTNPLRRMNDAARCLADGDYTAKTGVSQSDEIGQLAQTIDLLSKRLTEARKQQAALDKMKQDFVANVSHELRTPVAVLRGSLEVLWDGTINTPEEIKEYYDQMLGESRHLERLVNDLLDLSRLQDDQFSLDMGEVNLCDIIRDTQRAIRRSVKEKELQFLVNCPGEECVVNGDYGRLRQLVLILLDNAVKFTTQQGTVELSLIKQGEGCQITVNNSGEEIPAETIPFLFDRFYKTNSPKNRSGTGLGLAIAKQIADRHNAHISVESSKGKTSFFVRF</sequence>
<organism evidence="17 18">
    <name type="scientific">Lacrimispora amygdalina</name>
    <dbReference type="NCBI Taxonomy" id="253257"/>
    <lineage>
        <taxon>Bacteria</taxon>
        <taxon>Bacillati</taxon>
        <taxon>Bacillota</taxon>
        <taxon>Clostridia</taxon>
        <taxon>Lachnospirales</taxon>
        <taxon>Lachnospiraceae</taxon>
        <taxon>Lacrimispora</taxon>
    </lineage>
</organism>
<evidence type="ECO:0000256" key="9">
    <source>
        <dbReference type="ARBA" id="ARBA00022777"/>
    </source>
</evidence>
<dbReference type="EMBL" id="QOHO01000066">
    <property type="protein sequence ID" value="RFZ77194.1"/>
    <property type="molecule type" value="Genomic_DNA"/>
</dbReference>
<dbReference type="SMART" id="SM00388">
    <property type="entry name" value="HisKA"/>
    <property type="match status" value="1"/>
</dbReference>
<dbReference type="SMART" id="SM00304">
    <property type="entry name" value="HAMP"/>
    <property type="match status" value="1"/>
</dbReference>
<evidence type="ECO:0000256" key="5">
    <source>
        <dbReference type="ARBA" id="ARBA00022553"/>
    </source>
</evidence>
<evidence type="ECO:0000256" key="3">
    <source>
        <dbReference type="ARBA" id="ARBA00012438"/>
    </source>
</evidence>
<keyword evidence="9 17" id="KW-0418">Kinase</keyword>
<dbReference type="SMART" id="SM00387">
    <property type="entry name" value="HATPase_c"/>
    <property type="match status" value="1"/>
</dbReference>
<dbReference type="PROSITE" id="PS50885">
    <property type="entry name" value="HAMP"/>
    <property type="match status" value="1"/>
</dbReference>
<evidence type="ECO:0000256" key="8">
    <source>
        <dbReference type="ARBA" id="ARBA00022741"/>
    </source>
</evidence>
<comment type="catalytic activity">
    <reaction evidence="1">
        <text>ATP + protein L-histidine = ADP + protein N-phospho-L-histidine.</text>
        <dbReference type="EC" id="2.7.13.3"/>
    </reaction>
</comment>
<dbReference type="Gene3D" id="3.30.565.10">
    <property type="entry name" value="Histidine kinase-like ATPase, C-terminal domain"/>
    <property type="match status" value="1"/>
</dbReference>
<keyword evidence="5" id="KW-0597">Phosphoprotein</keyword>
<dbReference type="EC" id="2.7.13.3" evidence="3"/>
<dbReference type="FunFam" id="3.30.565.10:FF:000006">
    <property type="entry name" value="Sensor histidine kinase WalK"/>
    <property type="match status" value="1"/>
</dbReference>
<dbReference type="Gene3D" id="6.10.340.10">
    <property type="match status" value="1"/>
</dbReference>
<dbReference type="Pfam" id="PF02518">
    <property type="entry name" value="HATPase_c"/>
    <property type="match status" value="1"/>
</dbReference>
<gene>
    <name evidence="17" type="ORF">DS742_19725</name>
</gene>
<evidence type="ECO:0000256" key="2">
    <source>
        <dbReference type="ARBA" id="ARBA00004651"/>
    </source>
</evidence>
<dbReference type="GO" id="GO:0005524">
    <property type="term" value="F:ATP binding"/>
    <property type="evidence" value="ECO:0007669"/>
    <property type="project" value="UniProtKB-KW"/>
</dbReference>
<dbReference type="InterPro" id="IPR036890">
    <property type="entry name" value="HATPase_C_sf"/>
</dbReference>
<evidence type="ECO:0000256" key="12">
    <source>
        <dbReference type="ARBA" id="ARBA00023012"/>
    </source>
</evidence>
<keyword evidence="13 14" id="KW-0472">Membrane</keyword>
<dbReference type="InterPro" id="IPR036097">
    <property type="entry name" value="HisK_dim/P_sf"/>
</dbReference>
<evidence type="ECO:0000256" key="10">
    <source>
        <dbReference type="ARBA" id="ARBA00022840"/>
    </source>
</evidence>
<dbReference type="CDD" id="cd06225">
    <property type="entry name" value="HAMP"/>
    <property type="match status" value="1"/>
</dbReference>
<keyword evidence="8" id="KW-0547">Nucleotide-binding</keyword>
<feature type="domain" description="HAMP" evidence="16">
    <location>
        <begin position="209"/>
        <end position="261"/>
    </location>
</feature>
<dbReference type="PANTHER" id="PTHR45528">
    <property type="entry name" value="SENSOR HISTIDINE KINASE CPXA"/>
    <property type="match status" value="1"/>
</dbReference>
<evidence type="ECO:0000256" key="14">
    <source>
        <dbReference type="SAM" id="Phobius"/>
    </source>
</evidence>
<evidence type="ECO:0000256" key="4">
    <source>
        <dbReference type="ARBA" id="ARBA00022475"/>
    </source>
</evidence>
<dbReference type="InterPro" id="IPR050398">
    <property type="entry name" value="HssS/ArlS-like"/>
</dbReference>
<dbReference type="CDD" id="cd00082">
    <property type="entry name" value="HisKA"/>
    <property type="match status" value="1"/>
</dbReference>
<dbReference type="OrthoDB" id="2359336at2"/>
<dbReference type="Pfam" id="PF00672">
    <property type="entry name" value="HAMP"/>
    <property type="match status" value="1"/>
</dbReference>
<dbReference type="AlphaFoldDB" id="A0A3E2N8C4"/>
<proteinExistence type="predicted"/>
<evidence type="ECO:0000313" key="17">
    <source>
        <dbReference type="EMBL" id="RFZ77194.1"/>
    </source>
</evidence>
<keyword evidence="6" id="KW-0808">Transferase</keyword>
<dbReference type="GO" id="GO:0000155">
    <property type="term" value="F:phosphorelay sensor kinase activity"/>
    <property type="evidence" value="ECO:0007669"/>
    <property type="project" value="InterPro"/>
</dbReference>
<dbReference type="PRINTS" id="PR00344">
    <property type="entry name" value="BCTRLSENSOR"/>
</dbReference>
<name>A0A3E2N8C4_9FIRM</name>
<comment type="subcellular location">
    <subcellularLocation>
        <location evidence="2">Cell membrane</location>
        <topology evidence="2">Multi-pass membrane protein</topology>
    </subcellularLocation>
</comment>
<evidence type="ECO:0000256" key="13">
    <source>
        <dbReference type="ARBA" id="ARBA00023136"/>
    </source>
</evidence>
<accession>A0A3E2N8C4</accession>
<evidence type="ECO:0000256" key="1">
    <source>
        <dbReference type="ARBA" id="ARBA00000085"/>
    </source>
</evidence>
<comment type="caution">
    <text evidence="17">The sequence shown here is derived from an EMBL/GenBank/DDBJ whole genome shotgun (WGS) entry which is preliminary data.</text>
</comment>
<evidence type="ECO:0000256" key="7">
    <source>
        <dbReference type="ARBA" id="ARBA00022692"/>
    </source>
</evidence>
<keyword evidence="7 14" id="KW-0812">Transmembrane</keyword>
<dbReference type="InterPro" id="IPR005467">
    <property type="entry name" value="His_kinase_dom"/>
</dbReference>
<feature type="domain" description="Histidine kinase" evidence="15">
    <location>
        <begin position="276"/>
        <end position="487"/>
    </location>
</feature>
<dbReference type="PANTHER" id="PTHR45528:SF1">
    <property type="entry name" value="SENSOR HISTIDINE KINASE CPXA"/>
    <property type="match status" value="1"/>
</dbReference>
<evidence type="ECO:0000256" key="6">
    <source>
        <dbReference type="ARBA" id="ARBA00022679"/>
    </source>
</evidence>
<dbReference type="GO" id="GO:0005886">
    <property type="term" value="C:plasma membrane"/>
    <property type="evidence" value="ECO:0007669"/>
    <property type="project" value="UniProtKB-SubCell"/>
</dbReference>
<keyword evidence="4" id="KW-1003">Cell membrane</keyword>
<keyword evidence="10" id="KW-0067">ATP-binding</keyword>
<dbReference type="InterPro" id="IPR003594">
    <property type="entry name" value="HATPase_dom"/>
</dbReference>
<dbReference type="Proteomes" id="UP000260680">
    <property type="component" value="Unassembled WGS sequence"/>
</dbReference>
<dbReference type="SUPFAM" id="SSF55874">
    <property type="entry name" value="ATPase domain of HSP90 chaperone/DNA topoisomerase II/histidine kinase"/>
    <property type="match status" value="1"/>
</dbReference>
<evidence type="ECO:0000256" key="11">
    <source>
        <dbReference type="ARBA" id="ARBA00022989"/>
    </source>
</evidence>
<evidence type="ECO:0000259" key="16">
    <source>
        <dbReference type="PROSITE" id="PS50885"/>
    </source>
</evidence>
<dbReference type="Pfam" id="PF00512">
    <property type="entry name" value="HisKA"/>
    <property type="match status" value="1"/>
</dbReference>
<dbReference type="InterPro" id="IPR003660">
    <property type="entry name" value="HAMP_dom"/>
</dbReference>
<dbReference type="FunFam" id="1.10.287.130:FF:000001">
    <property type="entry name" value="Two-component sensor histidine kinase"/>
    <property type="match status" value="1"/>
</dbReference>
<keyword evidence="12" id="KW-0902">Two-component regulatory system</keyword>
<dbReference type="Gene3D" id="1.10.287.130">
    <property type="match status" value="1"/>
</dbReference>
<dbReference type="SUPFAM" id="SSF47384">
    <property type="entry name" value="Homodimeric domain of signal transducing histidine kinase"/>
    <property type="match status" value="1"/>
</dbReference>
<dbReference type="InterPro" id="IPR004358">
    <property type="entry name" value="Sig_transdc_His_kin-like_C"/>
</dbReference>
<dbReference type="CDD" id="cd00075">
    <property type="entry name" value="HATPase"/>
    <property type="match status" value="1"/>
</dbReference>
<dbReference type="InterPro" id="IPR003661">
    <property type="entry name" value="HisK_dim/P_dom"/>
</dbReference>
<dbReference type="RefSeq" id="WP_117418686.1">
    <property type="nucleotide sequence ID" value="NZ_QOHO01000066.1"/>
</dbReference>
<reference evidence="17 18" key="1">
    <citation type="submission" date="2018-07" db="EMBL/GenBank/DDBJ databases">
        <title>New species, Clostridium PI-S10-A1B.</title>
        <authorList>
            <person name="Krishna G."/>
            <person name="Summeta K."/>
            <person name="Shikha S."/>
            <person name="Prabhu P.B."/>
            <person name="Suresh K."/>
        </authorList>
    </citation>
    <scope>NUCLEOTIDE SEQUENCE [LARGE SCALE GENOMIC DNA]</scope>
    <source>
        <strain evidence="17 18">PI-S10-A1B</strain>
    </source>
</reference>
<evidence type="ECO:0000259" key="15">
    <source>
        <dbReference type="PROSITE" id="PS50109"/>
    </source>
</evidence>
<keyword evidence="11 14" id="KW-1133">Transmembrane helix</keyword>
<protein>
    <recommendedName>
        <fullName evidence="3">histidine kinase</fullName>
        <ecNumber evidence="3">2.7.13.3</ecNumber>
    </recommendedName>
</protein>
<dbReference type="PROSITE" id="PS50109">
    <property type="entry name" value="HIS_KIN"/>
    <property type="match status" value="1"/>
</dbReference>
<dbReference type="SUPFAM" id="SSF158472">
    <property type="entry name" value="HAMP domain-like"/>
    <property type="match status" value="1"/>
</dbReference>
<evidence type="ECO:0000313" key="18">
    <source>
        <dbReference type="Proteomes" id="UP000260680"/>
    </source>
</evidence>
<feature type="transmembrane region" description="Helical" evidence="14">
    <location>
        <begin position="186"/>
        <end position="209"/>
    </location>
</feature>